<feature type="compositionally biased region" description="Pro residues" evidence="1">
    <location>
        <begin position="751"/>
        <end position="783"/>
    </location>
</feature>
<keyword evidence="2" id="KW-0812">Transmembrane</keyword>
<evidence type="ECO:0000313" key="3">
    <source>
        <dbReference type="EMBL" id="CAG8445630.1"/>
    </source>
</evidence>
<feature type="transmembrane region" description="Helical" evidence="2">
    <location>
        <begin position="81"/>
        <end position="99"/>
    </location>
</feature>
<evidence type="ECO:0000313" key="4">
    <source>
        <dbReference type="Proteomes" id="UP000789508"/>
    </source>
</evidence>
<dbReference type="OrthoDB" id="2384193at2759"/>
<feature type="compositionally biased region" description="Low complexity" evidence="1">
    <location>
        <begin position="544"/>
        <end position="554"/>
    </location>
</feature>
<feature type="compositionally biased region" description="Low complexity" evidence="1">
    <location>
        <begin position="784"/>
        <end position="802"/>
    </location>
</feature>
<dbReference type="EMBL" id="CAJVPS010000051">
    <property type="protein sequence ID" value="CAG8445630.1"/>
    <property type="molecule type" value="Genomic_DNA"/>
</dbReference>
<gene>
    <name evidence="3" type="ORF">ALEPTO_LOCUS656</name>
</gene>
<dbReference type="AlphaFoldDB" id="A0A9N8YNG8"/>
<sequence length="895" mass="95934">MCPLQLLYDGISTLIRYQEGFMVDPLNKEIIATPYQFWSDEHQQWLVPIDYVLCANFSVQTLSIFPVLQYTFRSNILYMEIAPQLAYGIFMIIIALLGLRSHHRFMKLLKVTKGAASAQQSVIRKLEYFKDMNRCLSAALAIGSTAMILLCVDALTETKWLNSHKFAADFLMTHVNYGLYLVFVLLMLIFYPTKNLASDTATIGKNSSLKSITTTLPQSLAPITTKGIKNYRQQPLDCGVLGQSDDCTSSRTSLPSSYCIDIPEENIHKASSLSRNPRPESLNMNTTYIQMSPPLTTSSTLSPLSPSSTLALSLSPPFSPKSSDSSSQSFASLPTSPPLPPTSYNNINYQLPTPIQPAHYNQSVYTKSPETQVIRPTVAFLNNSSSSGNSTSDHSSNTKQPSSSSVSFDMPSKRSTSGSISSFGIGDIDGYYFDSISSFETDSSLLHHGRGNSVGSVVVVDNSSSKRQSSSISKQTRSNNTSASSKISRPPSTTITPIIEITSTSSDGSDHEKLPSLEAQMSSVAHETQARSYVGSGAGIPKNQQSPSSQQIPQQHRKRSSSSSSSASIAKSAVSRSTSKHAQSSQSSAMNAQEPRKRSSSSASLTKTTALRKASSNNNNNSSAPVLKSALKNSVRRSSGSSNSSTESSSGTTKMASKRASPPSSCYTLNNESTISSRSASIKRASPPPVSSSNSPSIIKSVARFANKKLSTSSSSTSSKTPSSPPVIDTTPTIINSSGPSRTPSRKASPTSPPTRRPPSPPTRLNPPSPPARPSPPPPPPRNPNTRTSSPTSPSSRVNRPPLIKQQAIRPPPPSVPANIAFPDNIEEKYILRGTGPSALTNPPSSKNIDQDQKITSEQLLRQYQNILMGTPGVPSSSASSASGSPRSAEIGLAW</sequence>
<feature type="compositionally biased region" description="Low complexity" evidence="1">
    <location>
        <begin position="673"/>
        <end position="722"/>
    </location>
</feature>
<reference evidence="3" key="1">
    <citation type="submission" date="2021-06" db="EMBL/GenBank/DDBJ databases">
        <authorList>
            <person name="Kallberg Y."/>
            <person name="Tangrot J."/>
            <person name="Rosling A."/>
        </authorList>
    </citation>
    <scope>NUCLEOTIDE SEQUENCE</scope>
    <source>
        <strain evidence="3">FL130A</strain>
    </source>
</reference>
<keyword evidence="2" id="KW-0472">Membrane</keyword>
<feature type="compositionally biased region" description="Low complexity" evidence="1">
    <location>
        <begin position="600"/>
        <end position="623"/>
    </location>
</feature>
<evidence type="ECO:0000256" key="2">
    <source>
        <dbReference type="SAM" id="Phobius"/>
    </source>
</evidence>
<feature type="compositionally biased region" description="Low complexity" evidence="1">
    <location>
        <begin position="382"/>
        <end position="407"/>
    </location>
</feature>
<feature type="compositionally biased region" description="Low complexity" evidence="1">
    <location>
        <begin position="740"/>
        <end position="750"/>
    </location>
</feature>
<feature type="transmembrane region" description="Helical" evidence="2">
    <location>
        <begin position="175"/>
        <end position="191"/>
    </location>
</feature>
<feature type="compositionally biased region" description="Low complexity" evidence="1">
    <location>
        <begin position="870"/>
        <end position="889"/>
    </location>
</feature>
<organism evidence="3 4">
    <name type="scientific">Ambispora leptoticha</name>
    <dbReference type="NCBI Taxonomy" id="144679"/>
    <lineage>
        <taxon>Eukaryota</taxon>
        <taxon>Fungi</taxon>
        <taxon>Fungi incertae sedis</taxon>
        <taxon>Mucoromycota</taxon>
        <taxon>Glomeromycotina</taxon>
        <taxon>Glomeromycetes</taxon>
        <taxon>Archaeosporales</taxon>
        <taxon>Ambisporaceae</taxon>
        <taxon>Ambispora</taxon>
    </lineage>
</organism>
<accession>A0A9N8YNG8</accession>
<proteinExistence type="predicted"/>
<feature type="compositionally biased region" description="Low complexity" evidence="1">
    <location>
        <begin position="561"/>
        <end position="589"/>
    </location>
</feature>
<protein>
    <submittedName>
        <fullName evidence="3">3684_t:CDS:1</fullName>
    </submittedName>
</protein>
<name>A0A9N8YNG8_9GLOM</name>
<feature type="region of interest" description="Disordered" evidence="1">
    <location>
        <begin position="869"/>
        <end position="895"/>
    </location>
</feature>
<keyword evidence="2" id="KW-1133">Transmembrane helix</keyword>
<feature type="compositionally biased region" description="Polar residues" evidence="1">
    <location>
        <begin position="730"/>
        <end position="739"/>
    </location>
</feature>
<feature type="region of interest" description="Disordered" evidence="1">
    <location>
        <begin position="534"/>
        <end position="821"/>
    </location>
</feature>
<feature type="region of interest" description="Disordered" evidence="1">
    <location>
        <begin position="461"/>
        <end position="495"/>
    </location>
</feature>
<feature type="region of interest" description="Disordered" evidence="1">
    <location>
        <begin position="381"/>
        <end position="420"/>
    </location>
</feature>
<keyword evidence="4" id="KW-1185">Reference proteome</keyword>
<evidence type="ECO:0000256" key="1">
    <source>
        <dbReference type="SAM" id="MobiDB-lite"/>
    </source>
</evidence>
<feature type="region of interest" description="Disordered" evidence="1">
    <location>
        <begin position="290"/>
        <end position="350"/>
    </location>
</feature>
<comment type="caution">
    <text evidence="3">The sequence shown here is derived from an EMBL/GenBank/DDBJ whole genome shotgun (WGS) entry which is preliminary data.</text>
</comment>
<feature type="compositionally biased region" description="Low complexity" evidence="1">
    <location>
        <begin position="292"/>
        <end position="334"/>
    </location>
</feature>
<feature type="compositionally biased region" description="Polar residues" evidence="1">
    <location>
        <begin position="662"/>
        <end position="672"/>
    </location>
</feature>
<feature type="compositionally biased region" description="Low complexity" evidence="1">
    <location>
        <begin position="636"/>
        <end position="652"/>
    </location>
</feature>
<dbReference type="Proteomes" id="UP000789508">
    <property type="component" value="Unassembled WGS sequence"/>
</dbReference>